<evidence type="ECO:0000256" key="2">
    <source>
        <dbReference type="ARBA" id="ARBA00022692"/>
    </source>
</evidence>
<dbReference type="PANTHER" id="PTHR31331">
    <property type="entry name" value="LCCL DOMAIN PROTEIN (AFU_ORTHOLOGUE AFUA_5G08630)"/>
    <property type="match status" value="1"/>
</dbReference>
<protein>
    <recommendedName>
        <fullName evidence="7">LCCL domain-containing protein</fullName>
    </recommendedName>
</protein>
<feature type="transmembrane region" description="Helical" evidence="6">
    <location>
        <begin position="121"/>
        <end position="142"/>
    </location>
</feature>
<accession>A0A319DLQ6</accession>
<name>A0A319DLQ6_9EURO</name>
<comment type="subcellular location">
    <subcellularLocation>
        <location evidence="1">Membrane</location>
        <topology evidence="1">Multi-pass membrane protein</topology>
    </subcellularLocation>
</comment>
<keyword evidence="2 6" id="KW-0812">Transmembrane</keyword>
<dbReference type="PANTHER" id="PTHR31331:SF1">
    <property type="entry name" value="CYSTEINE RICH SECRETORY PROTEIN LCCL DOMAIN CONTAINING 2"/>
    <property type="match status" value="1"/>
</dbReference>
<feature type="region of interest" description="Disordered" evidence="5">
    <location>
        <begin position="205"/>
        <end position="244"/>
    </location>
</feature>
<dbReference type="InterPro" id="IPR004043">
    <property type="entry name" value="LCCL"/>
</dbReference>
<dbReference type="SMART" id="SM00603">
    <property type="entry name" value="LCCL"/>
    <property type="match status" value="1"/>
</dbReference>
<dbReference type="AlphaFoldDB" id="A0A319DLQ6"/>
<dbReference type="Pfam" id="PF03815">
    <property type="entry name" value="LCCL"/>
    <property type="match status" value="1"/>
</dbReference>
<feature type="transmembrane region" description="Helical" evidence="6">
    <location>
        <begin position="521"/>
        <end position="545"/>
    </location>
</feature>
<dbReference type="Proteomes" id="UP000247810">
    <property type="component" value="Unassembled WGS sequence"/>
</dbReference>
<feature type="domain" description="LCCL" evidence="7">
    <location>
        <begin position="388"/>
        <end position="448"/>
    </location>
</feature>
<keyword evidence="4 6" id="KW-0472">Membrane</keyword>
<dbReference type="PROSITE" id="PS50820">
    <property type="entry name" value="LCCL"/>
    <property type="match status" value="1"/>
</dbReference>
<evidence type="ECO:0000256" key="3">
    <source>
        <dbReference type="ARBA" id="ARBA00022989"/>
    </source>
</evidence>
<dbReference type="InterPro" id="IPR036609">
    <property type="entry name" value="LCCL_sf"/>
</dbReference>
<dbReference type="SUPFAM" id="SSF69848">
    <property type="entry name" value="LCCL domain"/>
    <property type="match status" value="1"/>
</dbReference>
<feature type="transmembrane region" description="Helical" evidence="6">
    <location>
        <begin position="7"/>
        <end position="32"/>
    </location>
</feature>
<dbReference type="InterPro" id="IPR008253">
    <property type="entry name" value="Marvel"/>
</dbReference>
<organism evidence="8 9">
    <name type="scientific">Aspergillus ellipticus CBS 707.79</name>
    <dbReference type="NCBI Taxonomy" id="1448320"/>
    <lineage>
        <taxon>Eukaryota</taxon>
        <taxon>Fungi</taxon>
        <taxon>Dikarya</taxon>
        <taxon>Ascomycota</taxon>
        <taxon>Pezizomycotina</taxon>
        <taxon>Eurotiomycetes</taxon>
        <taxon>Eurotiomycetidae</taxon>
        <taxon>Eurotiales</taxon>
        <taxon>Aspergillaceae</taxon>
        <taxon>Aspergillus</taxon>
        <taxon>Aspergillus subgen. Circumdati</taxon>
    </lineage>
</organism>
<evidence type="ECO:0000259" key="7">
    <source>
        <dbReference type="PROSITE" id="PS50820"/>
    </source>
</evidence>
<proteinExistence type="predicted"/>
<feature type="transmembrane region" description="Helical" evidence="6">
    <location>
        <begin position="293"/>
        <end position="311"/>
    </location>
</feature>
<sequence>MPVISRLVSIVFRVAEIVCAAVVAGIIGHYLAQFNGDAWPEARWIYTEVVAGLSLLLGLIWLIPFSSGFFSWAFDVIISLAWFAAFGILVNAIHKLHCGSIWHWGGLTHNNSCSRWKAAEAFAFISAIVWLASALVGIWFTFRVRKESNPPTYTMRSEQPPGNRSRSPSSSFEQASREYPLAVLDHENDSGISQFVTVERGSFDSARADDQEGDSDQGDSTSDDPLLPTSTPHLRRKPSPDPERFSCTLSGIRAWMNGPAQPQPYRITPWLRRWQTAPGRLVERRFPTQRARLSVLLGVIALWGVIFLSILHSSVAGQEVDGYGVPVKLSCHARLWPNSTDCGLNGDVCRPFDKGDFAFRCPAGCADAILLEPYFVGPEEYNYRPLVVGGSSGDDKDDFGVYRGDSAICPAALHAGLIKDKKGGCGVLSRRGEQTDFPSVEKNGVSSIGYSSYFPLSFTFGREGGDSSCQDLRWPLFAFSVVVTTLLSLFITSPAPFYASIYFIVYFQVALSSDPPYSPDYYEVVSTALGRFLPCAFVGFAMYYFCVRKTLTDLEAHWDKTVLWLGSCWVGALNTDTFDKIPLSRLTPHDIQQQPGALPALIIIVSILVLIVITQAIAFRNEGRMPRMLLLYGILCLGVLSLLVVPHMNLRIHHYVLSLLFIPGTTLQTRPSLLYQGLLVGLFINGIARWGFDSILQTSAALLDGARLGSILPVIGAPTIFSAQHIEFDFPHLEPDKDGISVLVNDVERSRTFKSDDGTVDSFNWTRHMADEPEFFRFGYIKVNALGGIWYEDFTTPGTWEQGGEWSAPPDEE</sequence>
<dbReference type="VEuPathDB" id="FungiDB:BO71DRAFT_316216"/>
<feature type="transmembrane region" description="Helical" evidence="6">
    <location>
        <begin position="596"/>
        <end position="617"/>
    </location>
</feature>
<dbReference type="InterPro" id="IPR051957">
    <property type="entry name" value="CRISP-LCCL_domain"/>
</dbReference>
<feature type="transmembrane region" description="Helical" evidence="6">
    <location>
        <begin position="476"/>
        <end position="509"/>
    </location>
</feature>
<reference evidence="8 9" key="1">
    <citation type="submission" date="2018-02" db="EMBL/GenBank/DDBJ databases">
        <title>The genomes of Aspergillus section Nigri reveals drivers in fungal speciation.</title>
        <authorList>
            <consortium name="DOE Joint Genome Institute"/>
            <person name="Vesth T.C."/>
            <person name="Nybo J."/>
            <person name="Theobald S."/>
            <person name="Brandl J."/>
            <person name="Frisvad J.C."/>
            <person name="Nielsen K.F."/>
            <person name="Lyhne E.K."/>
            <person name="Kogle M.E."/>
            <person name="Kuo A."/>
            <person name="Riley R."/>
            <person name="Clum A."/>
            <person name="Nolan M."/>
            <person name="Lipzen A."/>
            <person name="Salamov A."/>
            <person name="Henrissat B."/>
            <person name="Wiebenga A."/>
            <person name="De vries R.P."/>
            <person name="Grigoriev I.V."/>
            <person name="Mortensen U.H."/>
            <person name="Andersen M.R."/>
            <person name="Baker S.E."/>
        </authorList>
    </citation>
    <scope>NUCLEOTIDE SEQUENCE [LARGE SCALE GENOMIC DNA]</scope>
    <source>
        <strain evidence="8 9">CBS 707.79</strain>
    </source>
</reference>
<keyword evidence="9" id="KW-1185">Reference proteome</keyword>
<dbReference type="OrthoDB" id="441660at2759"/>
<feature type="transmembrane region" description="Helical" evidence="6">
    <location>
        <begin position="72"/>
        <end position="93"/>
    </location>
</feature>
<evidence type="ECO:0000256" key="4">
    <source>
        <dbReference type="ARBA" id="ARBA00023136"/>
    </source>
</evidence>
<evidence type="ECO:0000313" key="8">
    <source>
        <dbReference type="EMBL" id="PYH98486.1"/>
    </source>
</evidence>
<feature type="region of interest" description="Disordered" evidence="5">
    <location>
        <begin position="151"/>
        <end position="171"/>
    </location>
</feature>
<evidence type="ECO:0000256" key="1">
    <source>
        <dbReference type="ARBA" id="ARBA00004141"/>
    </source>
</evidence>
<dbReference type="GO" id="GO:0016020">
    <property type="term" value="C:membrane"/>
    <property type="evidence" value="ECO:0007669"/>
    <property type="project" value="UniProtKB-SubCell"/>
</dbReference>
<evidence type="ECO:0000313" key="9">
    <source>
        <dbReference type="Proteomes" id="UP000247810"/>
    </source>
</evidence>
<gene>
    <name evidence="8" type="ORF">BO71DRAFT_316216</name>
</gene>
<feature type="transmembrane region" description="Helical" evidence="6">
    <location>
        <begin position="44"/>
        <end position="65"/>
    </location>
</feature>
<feature type="transmembrane region" description="Helical" evidence="6">
    <location>
        <begin position="629"/>
        <end position="648"/>
    </location>
</feature>
<evidence type="ECO:0000256" key="6">
    <source>
        <dbReference type="SAM" id="Phobius"/>
    </source>
</evidence>
<keyword evidence="3 6" id="KW-1133">Transmembrane helix</keyword>
<dbReference type="STRING" id="1448320.A0A319DLQ6"/>
<feature type="compositionally biased region" description="Low complexity" evidence="5">
    <location>
        <begin position="160"/>
        <end position="171"/>
    </location>
</feature>
<evidence type="ECO:0000256" key="5">
    <source>
        <dbReference type="SAM" id="MobiDB-lite"/>
    </source>
</evidence>
<dbReference type="EMBL" id="KZ825811">
    <property type="protein sequence ID" value="PYH98486.1"/>
    <property type="molecule type" value="Genomic_DNA"/>
</dbReference>
<dbReference type="Gene3D" id="2.170.130.20">
    <property type="entry name" value="LCCL-like domain"/>
    <property type="match status" value="1"/>
</dbReference>
<dbReference type="Pfam" id="PF01284">
    <property type="entry name" value="MARVEL"/>
    <property type="match status" value="1"/>
</dbReference>